<dbReference type="Proteomes" id="UP001454036">
    <property type="component" value="Unassembled WGS sequence"/>
</dbReference>
<reference evidence="2 3" key="1">
    <citation type="submission" date="2024-01" db="EMBL/GenBank/DDBJ databases">
        <title>The complete chloroplast genome sequence of Lithospermum erythrorhizon: insights into the phylogenetic relationship among Boraginaceae species and the maternal lineages of purple gromwells.</title>
        <authorList>
            <person name="Okada T."/>
            <person name="Watanabe K."/>
        </authorList>
    </citation>
    <scope>NUCLEOTIDE SEQUENCE [LARGE SCALE GENOMIC DNA]</scope>
</reference>
<feature type="compositionally biased region" description="Polar residues" evidence="1">
    <location>
        <begin position="39"/>
        <end position="48"/>
    </location>
</feature>
<dbReference type="AlphaFoldDB" id="A0AAV3NU85"/>
<evidence type="ECO:0000256" key="1">
    <source>
        <dbReference type="SAM" id="MobiDB-lite"/>
    </source>
</evidence>
<evidence type="ECO:0000313" key="3">
    <source>
        <dbReference type="Proteomes" id="UP001454036"/>
    </source>
</evidence>
<evidence type="ECO:0000313" key="2">
    <source>
        <dbReference type="EMBL" id="GAA0142427.1"/>
    </source>
</evidence>
<comment type="caution">
    <text evidence="2">The sequence shown here is derived from an EMBL/GenBank/DDBJ whole genome shotgun (WGS) entry which is preliminary data.</text>
</comment>
<accession>A0AAV3NU85</accession>
<dbReference type="EMBL" id="BAABME010000396">
    <property type="protein sequence ID" value="GAA0142427.1"/>
    <property type="molecule type" value="Genomic_DNA"/>
</dbReference>
<protein>
    <submittedName>
        <fullName evidence="2">Uncharacterized protein</fullName>
    </submittedName>
</protein>
<feature type="region of interest" description="Disordered" evidence="1">
    <location>
        <begin position="33"/>
        <end position="52"/>
    </location>
</feature>
<keyword evidence="3" id="KW-1185">Reference proteome</keyword>
<name>A0AAV3NU85_LITER</name>
<sequence length="177" mass="18814">MSKGLLVRPSLGLKWKASPVSVSEDRVPKHARAARLEGSGSTHATSHEMSLPSMPVEVSSSLSSGVCTEVVDIGESRVGTDEVILPSPEAALVPKDGASLGIVCAEEHPVCMDAEIIDTTATAPPSVQHLESIFRRGKATSSKIRDKFAAARASTEEFSSKLLHEKEVVEKDRATLQ</sequence>
<gene>
    <name evidence="2" type="ORF">LIER_03332</name>
</gene>
<organism evidence="2 3">
    <name type="scientific">Lithospermum erythrorhizon</name>
    <name type="common">Purple gromwell</name>
    <name type="synonym">Lithospermum officinale var. erythrorhizon</name>
    <dbReference type="NCBI Taxonomy" id="34254"/>
    <lineage>
        <taxon>Eukaryota</taxon>
        <taxon>Viridiplantae</taxon>
        <taxon>Streptophyta</taxon>
        <taxon>Embryophyta</taxon>
        <taxon>Tracheophyta</taxon>
        <taxon>Spermatophyta</taxon>
        <taxon>Magnoliopsida</taxon>
        <taxon>eudicotyledons</taxon>
        <taxon>Gunneridae</taxon>
        <taxon>Pentapetalae</taxon>
        <taxon>asterids</taxon>
        <taxon>lamiids</taxon>
        <taxon>Boraginales</taxon>
        <taxon>Boraginaceae</taxon>
        <taxon>Boraginoideae</taxon>
        <taxon>Lithospermeae</taxon>
        <taxon>Lithospermum</taxon>
    </lineage>
</organism>
<proteinExistence type="predicted"/>